<proteinExistence type="predicted"/>
<reference evidence="2" key="1">
    <citation type="submission" date="2022-06" db="EMBL/GenBank/DDBJ databases">
        <title>WGS of actinobacteria.</title>
        <authorList>
            <person name="Thawai C."/>
        </authorList>
    </citation>
    <scope>NUCLEOTIDE SEQUENCE</scope>
    <source>
        <strain evidence="2">DSM 42010</strain>
    </source>
</reference>
<dbReference type="AlphaFoldDB" id="A0A9X2RVL8"/>
<organism evidence="2 3">
    <name type="scientific">Streptomyces malaysiensis subsp. samsunensis</name>
    <dbReference type="NCBI Taxonomy" id="459658"/>
    <lineage>
        <taxon>Bacteria</taxon>
        <taxon>Bacillati</taxon>
        <taxon>Actinomycetota</taxon>
        <taxon>Actinomycetes</taxon>
        <taxon>Kitasatosporales</taxon>
        <taxon>Streptomycetaceae</taxon>
        <taxon>Streptomyces</taxon>
        <taxon>Streptomyces violaceusniger group</taxon>
    </lineage>
</organism>
<accession>A0A9X2RVL8</accession>
<dbReference type="GO" id="GO:0003700">
    <property type="term" value="F:DNA-binding transcription factor activity"/>
    <property type="evidence" value="ECO:0007669"/>
    <property type="project" value="InterPro"/>
</dbReference>
<evidence type="ECO:0000313" key="3">
    <source>
        <dbReference type="Proteomes" id="UP001142400"/>
    </source>
</evidence>
<gene>
    <name evidence="2" type="ORF">NQU54_24720</name>
</gene>
<feature type="domain" description="HTH marR-type" evidence="1">
    <location>
        <begin position="10"/>
        <end position="142"/>
    </location>
</feature>
<protein>
    <submittedName>
        <fullName evidence="2">MarR family transcriptional regulator</fullName>
    </submittedName>
</protein>
<dbReference type="Proteomes" id="UP001142400">
    <property type="component" value="Unassembled WGS sequence"/>
</dbReference>
<dbReference type="Gene3D" id="1.10.10.10">
    <property type="entry name" value="Winged helix-like DNA-binding domain superfamily/Winged helix DNA-binding domain"/>
    <property type="match status" value="1"/>
</dbReference>
<evidence type="ECO:0000313" key="2">
    <source>
        <dbReference type="EMBL" id="MCQ8832183.1"/>
    </source>
</evidence>
<name>A0A9X2RVL8_STRMQ</name>
<dbReference type="SUPFAM" id="SSF46785">
    <property type="entry name" value="Winged helix' DNA-binding domain"/>
    <property type="match status" value="1"/>
</dbReference>
<dbReference type="InterPro" id="IPR036390">
    <property type="entry name" value="WH_DNA-bd_sf"/>
</dbReference>
<dbReference type="Pfam" id="PF12802">
    <property type="entry name" value="MarR_2"/>
    <property type="match status" value="1"/>
</dbReference>
<keyword evidence="3" id="KW-1185">Reference proteome</keyword>
<sequence>MSELVPQEPSVQLARVIWTLHRVLHQRQSPPSGEHRRPLAQVEVLRLVDSQPGLSVREVATVLGMQPNNVSTLVTQLARDGYLERRTSAHDKRYVELHPTDKMRTAAGEVDASLGTAITEALRQLSPEASQRIASALPDLWELAQALTPAAGQPLSRRQP</sequence>
<dbReference type="RefSeq" id="WP_257633036.1">
    <property type="nucleotide sequence ID" value="NZ_JANIIC010000030.1"/>
</dbReference>
<dbReference type="PANTHER" id="PTHR33164">
    <property type="entry name" value="TRANSCRIPTIONAL REGULATOR, MARR FAMILY"/>
    <property type="match status" value="1"/>
</dbReference>
<dbReference type="PROSITE" id="PS50995">
    <property type="entry name" value="HTH_MARR_2"/>
    <property type="match status" value="1"/>
</dbReference>
<evidence type="ECO:0000259" key="1">
    <source>
        <dbReference type="PROSITE" id="PS50995"/>
    </source>
</evidence>
<dbReference type="EMBL" id="JANIIC010000030">
    <property type="protein sequence ID" value="MCQ8832183.1"/>
    <property type="molecule type" value="Genomic_DNA"/>
</dbReference>
<dbReference type="InterPro" id="IPR036388">
    <property type="entry name" value="WH-like_DNA-bd_sf"/>
</dbReference>
<dbReference type="SMART" id="SM00347">
    <property type="entry name" value="HTH_MARR"/>
    <property type="match status" value="1"/>
</dbReference>
<dbReference type="InterPro" id="IPR000835">
    <property type="entry name" value="HTH_MarR-typ"/>
</dbReference>
<dbReference type="PANTHER" id="PTHR33164:SF103">
    <property type="entry name" value="REGULATORY PROTEIN MARR"/>
    <property type="match status" value="1"/>
</dbReference>
<dbReference type="InterPro" id="IPR039422">
    <property type="entry name" value="MarR/SlyA-like"/>
</dbReference>
<dbReference type="GO" id="GO:0006950">
    <property type="term" value="P:response to stress"/>
    <property type="evidence" value="ECO:0007669"/>
    <property type="project" value="TreeGrafter"/>
</dbReference>
<comment type="caution">
    <text evidence="2">The sequence shown here is derived from an EMBL/GenBank/DDBJ whole genome shotgun (WGS) entry which is preliminary data.</text>
</comment>